<evidence type="ECO:0000256" key="4">
    <source>
        <dbReference type="ARBA" id="ARBA00022679"/>
    </source>
</evidence>
<feature type="domain" description="Phosphoethanolamine transferase N-terminal" evidence="10">
    <location>
        <begin position="101"/>
        <end position="207"/>
    </location>
</feature>
<reference evidence="11" key="1">
    <citation type="submission" date="2022-09" db="EMBL/GenBank/DDBJ databases">
        <title>Intensive care unit water sources are persistently colonized with multi-drug resistant bacteria and are the site of extensive horizontal gene transfer of antibiotic resistance genes.</title>
        <authorList>
            <person name="Diorio-Toth L."/>
        </authorList>
    </citation>
    <scope>NUCLEOTIDE SEQUENCE</scope>
    <source>
        <strain evidence="11">GD04130</strain>
    </source>
</reference>
<dbReference type="InterPro" id="IPR012549">
    <property type="entry name" value="EptA-like_N"/>
</dbReference>
<keyword evidence="5 8" id="KW-0812">Transmembrane</keyword>
<proteinExistence type="predicted"/>
<dbReference type="GO" id="GO:0005886">
    <property type="term" value="C:plasma membrane"/>
    <property type="evidence" value="ECO:0007669"/>
    <property type="project" value="UniProtKB-SubCell"/>
</dbReference>
<dbReference type="AlphaFoldDB" id="A0AA42HZD9"/>
<name>A0AA42HZD9_9BURK</name>
<dbReference type="InterPro" id="IPR017850">
    <property type="entry name" value="Alkaline_phosphatase_core_sf"/>
</dbReference>
<dbReference type="CDD" id="cd16017">
    <property type="entry name" value="LptA"/>
    <property type="match status" value="1"/>
</dbReference>
<dbReference type="GO" id="GO:0009244">
    <property type="term" value="P:lipopolysaccharide core region biosynthetic process"/>
    <property type="evidence" value="ECO:0007669"/>
    <property type="project" value="TreeGrafter"/>
</dbReference>
<feature type="transmembrane region" description="Helical" evidence="8">
    <location>
        <begin position="103"/>
        <end position="122"/>
    </location>
</feature>
<evidence type="ECO:0000256" key="8">
    <source>
        <dbReference type="SAM" id="Phobius"/>
    </source>
</evidence>
<keyword evidence="7 8" id="KW-0472">Membrane</keyword>
<dbReference type="InterPro" id="IPR058130">
    <property type="entry name" value="PEA_transf_C"/>
</dbReference>
<dbReference type="SUPFAM" id="SSF53649">
    <property type="entry name" value="Alkaline phosphatase-like"/>
    <property type="match status" value="1"/>
</dbReference>
<evidence type="ECO:0000256" key="7">
    <source>
        <dbReference type="ARBA" id="ARBA00023136"/>
    </source>
</evidence>
<keyword evidence="3" id="KW-0997">Cell inner membrane</keyword>
<evidence type="ECO:0000256" key="1">
    <source>
        <dbReference type="ARBA" id="ARBA00004429"/>
    </source>
</evidence>
<gene>
    <name evidence="11" type="ORF">N7330_08325</name>
</gene>
<dbReference type="RefSeq" id="WP_279820421.1">
    <property type="nucleotide sequence ID" value="NZ_JAOCET010000001.1"/>
</dbReference>
<protein>
    <submittedName>
        <fullName evidence="11">Phosphoethanolamine transferase</fullName>
    </submittedName>
</protein>
<feature type="transmembrane region" description="Helical" evidence="8">
    <location>
        <begin position="153"/>
        <end position="176"/>
    </location>
</feature>
<feature type="transmembrane region" description="Helical" evidence="8">
    <location>
        <begin position="74"/>
        <end position="91"/>
    </location>
</feature>
<evidence type="ECO:0000313" key="12">
    <source>
        <dbReference type="Proteomes" id="UP001158297"/>
    </source>
</evidence>
<evidence type="ECO:0000256" key="3">
    <source>
        <dbReference type="ARBA" id="ARBA00022519"/>
    </source>
</evidence>
<dbReference type="Pfam" id="PF08019">
    <property type="entry name" value="EptA_B_N"/>
    <property type="match status" value="1"/>
</dbReference>
<evidence type="ECO:0000256" key="5">
    <source>
        <dbReference type="ARBA" id="ARBA00022692"/>
    </source>
</evidence>
<dbReference type="InterPro" id="IPR040423">
    <property type="entry name" value="PEA_transferase"/>
</dbReference>
<dbReference type="Pfam" id="PF00884">
    <property type="entry name" value="Sulfatase"/>
    <property type="match status" value="1"/>
</dbReference>
<dbReference type="GO" id="GO:0016776">
    <property type="term" value="F:phosphotransferase activity, phosphate group as acceptor"/>
    <property type="evidence" value="ECO:0007669"/>
    <property type="project" value="TreeGrafter"/>
</dbReference>
<accession>A0AA42HZD9</accession>
<feature type="domain" description="Sulfatase N-terminal" evidence="9">
    <location>
        <begin position="261"/>
        <end position="544"/>
    </location>
</feature>
<organism evidence="11 12">
    <name type="scientific">Comamonas aquatica</name>
    <dbReference type="NCBI Taxonomy" id="225991"/>
    <lineage>
        <taxon>Bacteria</taxon>
        <taxon>Pseudomonadati</taxon>
        <taxon>Pseudomonadota</taxon>
        <taxon>Betaproteobacteria</taxon>
        <taxon>Burkholderiales</taxon>
        <taxon>Comamonadaceae</taxon>
        <taxon>Comamonas</taxon>
    </lineage>
</organism>
<dbReference type="Proteomes" id="UP001158297">
    <property type="component" value="Unassembled WGS sequence"/>
</dbReference>
<feature type="transmembrane region" description="Helical" evidence="8">
    <location>
        <begin position="188"/>
        <end position="205"/>
    </location>
</feature>
<feature type="transmembrane region" description="Helical" evidence="8">
    <location>
        <begin position="49"/>
        <end position="68"/>
    </location>
</feature>
<dbReference type="Gene3D" id="3.40.720.10">
    <property type="entry name" value="Alkaline Phosphatase, subunit A"/>
    <property type="match status" value="1"/>
</dbReference>
<evidence type="ECO:0000256" key="2">
    <source>
        <dbReference type="ARBA" id="ARBA00022475"/>
    </source>
</evidence>
<sequence>MQQETLRSEAITPPMLEKHFAAVVELHELSVLSQTSIPGDSSASHGMRISWSALSGLAAIALFFIVLGHDGRRVAQLLILMVPVFIGLALPMRSPAWLKARRWLSFVWVMLFALDGTMRAYLMELYQSSPEGAMVIGAMANTNWRESSEYLSMHWRSVVLICGGLALLALLVWHLTGRTVLAALRRDRRLAVLSLIVTLVCALAYSSKPWRRLHPAIFWAQWVHSTQKLKASLADQHQERARLLDHAIQAKPTLADAGPSTVVLVLSESINRDNLSLYGYDRQTTPKLQEHQRISGAQMTVLRNAWSVDASTLPAVRNLFGFGAPGSTESHHLVALARASGYKVWWISNHDDVGIEQQHARLADIVQMVNRTTGRSSVSLDGEMVDELKTALDAPSERKFIVVHMLGAHPHYSLRYPKGQNPFDDEADAIDASLKNKGTSLWVRRQRQEYDAALLYHDYVVAETLRLTQSAALAKGKVAWMYLSDHGQEVGHVRNHAGHSKSTEAGYRIPAIIWRNSSSPKLPEDVTQRPFRSDWAAWTIADLLDIRWSSQSLERNVLSKTYRWEEPRLPMPVSSFTR</sequence>
<comment type="caution">
    <text evidence="11">The sequence shown here is derived from an EMBL/GenBank/DDBJ whole genome shotgun (WGS) entry which is preliminary data.</text>
</comment>
<dbReference type="PANTHER" id="PTHR30443:SF2">
    <property type="entry name" value="PHOSPHOETHANOLAMINE TRANSFERASE EPTC"/>
    <property type="match status" value="1"/>
</dbReference>
<dbReference type="PANTHER" id="PTHR30443">
    <property type="entry name" value="INNER MEMBRANE PROTEIN"/>
    <property type="match status" value="1"/>
</dbReference>
<keyword evidence="6 8" id="KW-1133">Transmembrane helix</keyword>
<comment type="subcellular location">
    <subcellularLocation>
        <location evidence="1">Cell inner membrane</location>
        <topology evidence="1">Multi-pass membrane protein</topology>
    </subcellularLocation>
</comment>
<evidence type="ECO:0000259" key="9">
    <source>
        <dbReference type="Pfam" id="PF00884"/>
    </source>
</evidence>
<dbReference type="InterPro" id="IPR000917">
    <property type="entry name" value="Sulfatase_N"/>
</dbReference>
<evidence type="ECO:0000313" key="11">
    <source>
        <dbReference type="EMBL" id="MDH0363060.1"/>
    </source>
</evidence>
<keyword evidence="4 11" id="KW-0808">Transferase</keyword>
<evidence type="ECO:0000259" key="10">
    <source>
        <dbReference type="Pfam" id="PF08019"/>
    </source>
</evidence>
<keyword evidence="2" id="KW-1003">Cell membrane</keyword>
<evidence type="ECO:0000256" key="6">
    <source>
        <dbReference type="ARBA" id="ARBA00022989"/>
    </source>
</evidence>
<dbReference type="EMBL" id="JAODZU010000007">
    <property type="protein sequence ID" value="MDH0363060.1"/>
    <property type="molecule type" value="Genomic_DNA"/>
</dbReference>